<dbReference type="Pfam" id="PF05016">
    <property type="entry name" value="ParE_toxin"/>
    <property type="match status" value="1"/>
</dbReference>
<dbReference type="InterPro" id="IPR035093">
    <property type="entry name" value="RelE/ParE_toxin_dom_sf"/>
</dbReference>
<dbReference type="HOGENOM" id="CLU_2128506_0_0_10"/>
<dbReference type="RefSeq" id="WP_010801309.1">
    <property type="nucleotide sequence ID" value="NZ_KQ033912.1"/>
</dbReference>
<dbReference type="PATRIC" id="fig|927665.4.peg.1610"/>
<evidence type="ECO:0000256" key="1">
    <source>
        <dbReference type="ARBA" id="ARBA00022649"/>
    </source>
</evidence>
<dbReference type="Proteomes" id="UP000033047">
    <property type="component" value="Unassembled WGS sequence"/>
</dbReference>
<dbReference type="InterPro" id="IPR007712">
    <property type="entry name" value="RelE/ParE_toxin"/>
</dbReference>
<dbReference type="GeneID" id="69982838"/>
<evidence type="ECO:0000313" key="2">
    <source>
        <dbReference type="EMBL" id="KKB56924.1"/>
    </source>
</evidence>
<dbReference type="EMBL" id="AQHV01000010">
    <property type="protein sequence ID" value="KKB56924.1"/>
    <property type="molecule type" value="Genomic_DNA"/>
</dbReference>
<evidence type="ECO:0008006" key="4">
    <source>
        <dbReference type="Google" id="ProtNLM"/>
    </source>
</evidence>
<comment type="caution">
    <text evidence="2">The sequence shown here is derived from an EMBL/GenBank/DDBJ whole genome shotgun (WGS) entry which is preliminary data.</text>
</comment>
<organism evidence="2 3">
    <name type="scientific">Parabacteroides goldsteinii DSM 19448 = WAL 12034</name>
    <dbReference type="NCBI Taxonomy" id="927665"/>
    <lineage>
        <taxon>Bacteria</taxon>
        <taxon>Pseudomonadati</taxon>
        <taxon>Bacteroidota</taxon>
        <taxon>Bacteroidia</taxon>
        <taxon>Bacteroidales</taxon>
        <taxon>Tannerellaceae</taxon>
        <taxon>Parabacteroides</taxon>
    </lineage>
</organism>
<reference evidence="2 3" key="1">
    <citation type="submission" date="2013-04" db="EMBL/GenBank/DDBJ databases">
        <title>The Genome Sequence of Parabacteroides goldsteinii DSM 19448.</title>
        <authorList>
            <consortium name="The Broad Institute Genomics Platform"/>
            <person name="Earl A."/>
            <person name="Ward D."/>
            <person name="Feldgarden M."/>
            <person name="Gevers D."/>
            <person name="Martens E."/>
            <person name="Sakamoto M."/>
            <person name="Benno Y."/>
            <person name="Song Y."/>
            <person name="Liu C."/>
            <person name="Lee J."/>
            <person name="Bolanos M."/>
            <person name="Vaisanen M.L."/>
            <person name="Finegold S.M."/>
            <person name="Walker B."/>
            <person name="Young S."/>
            <person name="Zeng Q."/>
            <person name="Gargeya S."/>
            <person name="Fitzgerald M."/>
            <person name="Haas B."/>
            <person name="Abouelleil A."/>
            <person name="Allen A.W."/>
            <person name="Alvarado L."/>
            <person name="Arachchi H.M."/>
            <person name="Berlin A.M."/>
            <person name="Chapman S.B."/>
            <person name="Gainer-Dewar J."/>
            <person name="Goldberg J."/>
            <person name="Griggs A."/>
            <person name="Gujja S."/>
            <person name="Hansen M."/>
            <person name="Howarth C."/>
            <person name="Imamovic A."/>
            <person name="Ireland A."/>
            <person name="Larimer J."/>
            <person name="McCowan C."/>
            <person name="Murphy C."/>
            <person name="Pearson M."/>
            <person name="Poon T.W."/>
            <person name="Priest M."/>
            <person name="Roberts A."/>
            <person name="Saif S."/>
            <person name="Shea T."/>
            <person name="Sisk P."/>
            <person name="Sykes S."/>
            <person name="Wortman J."/>
            <person name="Nusbaum C."/>
            <person name="Birren B."/>
        </authorList>
    </citation>
    <scope>NUCLEOTIDE SEQUENCE [LARGE SCALE GENOMIC DNA]</scope>
    <source>
        <strain evidence="2 3">DSM 19448</strain>
    </source>
</reference>
<dbReference type="AlphaFoldDB" id="A0A0F5JGN3"/>
<dbReference type="STRING" id="927665.HMPREF1535_01576"/>
<accession>A0A0F5JGN3</accession>
<gene>
    <name evidence="2" type="ORF">HMPREF1535_01576</name>
</gene>
<dbReference type="Gene3D" id="3.30.2310.20">
    <property type="entry name" value="RelE-like"/>
    <property type="match status" value="1"/>
</dbReference>
<sequence length="111" mass="13037">MEGTKKKPVVVSLLFFSSVDQIFEYGKINFGEKKAIEYENLIYETVRQLTSGYLLNAEYPYLPTKDKRYRRAILPAHFILYRITKDRIEVLNILHQAVSITQAKKNRNIKP</sequence>
<proteinExistence type="predicted"/>
<name>A0A0F5JGN3_9BACT</name>
<protein>
    <recommendedName>
        <fullName evidence="4">RelE/StbE family addiction module toxin</fullName>
    </recommendedName>
</protein>
<evidence type="ECO:0000313" key="3">
    <source>
        <dbReference type="Proteomes" id="UP000033047"/>
    </source>
</evidence>
<keyword evidence="1" id="KW-1277">Toxin-antitoxin system</keyword>